<dbReference type="Proteomes" id="UP001595767">
    <property type="component" value="Unassembled WGS sequence"/>
</dbReference>
<keyword evidence="3" id="KW-0378">Hydrolase</keyword>
<dbReference type="PRINTS" id="PR00111">
    <property type="entry name" value="ABHYDROLASE"/>
</dbReference>
<dbReference type="RefSeq" id="WP_378554255.1">
    <property type="nucleotide sequence ID" value="NZ_JBHSBA010000015.1"/>
</dbReference>
<comment type="caution">
    <text evidence="3">The sequence shown here is derived from an EMBL/GenBank/DDBJ whole genome shotgun (WGS) entry which is preliminary data.</text>
</comment>
<dbReference type="SUPFAM" id="SSF53474">
    <property type="entry name" value="alpha/beta-Hydrolases"/>
    <property type="match status" value="1"/>
</dbReference>
<dbReference type="GO" id="GO:0016787">
    <property type="term" value="F:hydrolase activity"/>
    <property type="evidence" value="ECO:0007669"/>
    <property type="project" value="UniProtKB-KW"/>
</dbReference>
<keyword evidence="4" id="KW-1185">Reference proteome</keyword>
<name>A0ABV8LCS2_9NOCA</name>
<dbReference type="PANTHER" id="PTHR43798:SF33">
    <property type="entry name" value="HYDROLASE, PUTATIVE (AFU_ORTHOLOGUE AFUA_2G14860)-RELATED"/>
    <property type="match status" value="1"/>
</dbReference>
<dbReference type="Gene3D" id="3.40.50.1820">
    <property type="entry name" value="alpha/beta hydrolase"/>
    <property type="match status" value="1"/>
</dbReference>
<evidence type="ECO:0000313" key="3">
    <source>
        <dbReference type="EMBL" id="MFC4128485.1"/>
    </source>
</evidence>
<dbReference type="InterPro" id="IPR000073">
    <property type="entry name" value="AB_hydrolase_1"/>
</dbReference>
<evidence type="ECO:0000256" key="1">
    <source>
        <dbReference type="SAM" id="MobiDB-lite"/>
    </source>
</evidence>
<dbReference type="InterPro" id="IPR029058">
    <property type="entry name" value="AB_hydrolase_fold"/>
</dbReference>
<evidence type="ECO:0000259" key="2">
    <source>
        <dbReference type="Pfam" id="PF12697"/>
    </source>
</evidence>
<feature type="region of interest" description="Disordered" evidence="1">
    <location>
        <begin position="1"/>
        <end position="26"/>
    </location>
</feature>
<evidence type="ECO:0000313" key="4">
    <source>
        <dbReference type="Proteomes" id="UP001595767"/>
    </source>
</evidence>
<dbReference type="EMBL" id="JBHSBA010000015">
    <property type="protein sequence ID" value="MFC4128485.1"/>
    <property type="molecule type" value="Genomic_DNA"/>
</dbReference>
<reference evidence="4" key="1">
    <citation type="journal article" date="2019" name="Int. J. Syst. Evol. Microbiol.">
        <title>The Global Catalogue of Microorganisms (GCM) 10K type strain sequencing project: providing services to taxonomists for standard genome sequencing and annotation.</title>
        <authorList>
            <consortium name="The Broad Institute Genomics Platform"/>
            <consortium name="The Broad Institute Genome Sequencing Center for Infectious Disease"/>
            <person name="Wu L."/>
            <person name="Ma J."/>
        </authorList>
    </citation>
    <scope>NUCLEOTIDE SEQUENCE [LARGE SCALE GENOMIC DNA]</scope>
    <source>
        <strain evidence="4">CGMCC 4.7204</strain>
    </source>
</reference>
<organism evidence="3 4">
    <name type="scientific">Nocardia rhizosphaerae</name>
    <dbReference type="NCBI Taxonomy" id="1691571"/>
    <lineage>
        <taxon>Bacteria</taxon>
        <taxon>Bacillati</taxon>
        <taxon>Actinomycetota</taxon>
        <taxon>Actinomycetes</taxon>
        <taxon>Mycobacteriales</taxon>
        <taxon>Nocardiaceae</taxon>
        <taxon>Nocardia</taxon>
    </lineage>
</organism>
<dbReference type="Pfam" id="PF12697">
    <property type="entry name" value="Abhydrolase_6"/>
    <property type="match status" value="1"/>
</dbReference>
<sequence>MTTKNTSSRGRWPLRSIRDLTGRTSAEPATGGVGTVVCVDGIDLHVRADGPVDGPALLMLHGFGASTAWFDQLVVRLPECRTIRVDLLGHGGSARPMTGYDPDSQGRLYARLLGELNLNEVTVVGHSMGSLFGVATAEYSTRITRLVLIGEGPDTSTGTLPPGEWMIHLPWIGPILQHHGPAFVTNRVVRRAFAPGFDMGTAFTDPRRGLDDARSLNHPAFTQSIKRRKAWTGRLGLDARLDELALPALVVFGREDRFYNVEAALTRYRAVPTITTAVLEQVGHTPMIEAPDHVADLIREFLSAGDKAAETSS</sequence>
<dbReference type="PANTHER" id="PTHR43798">
    <property type="entry name" value="MONOACYLGLYCEROL LIPASE"/>
    <property type="match status" value="1"/>
</dbReference>
<protein>
    <submittedName>
        <fullName evidence="3">Alpha/beta fold hydrolase</fullName>
    </submittedName>
</protein>
<accession>A0ABV8LCS2</accession>
<proteinExistence type="predicted"/>
<gene>
    <name evidence="3" type="ORF">ACFOW8_26505</name>
</gene>
<dbReference type="InterPro" id="IPR050266">
    <property type="entry name" value="AB_hydrolase_sf"/>
</dbReference>
<feature type="domain" description="AB hydrolase-1" evidence="2">
    <location>
        <begin position="57"/>
        <end position="296"/>
    </location>
</feature>